<evidence type="ECO:0000256" key="1">
    <source>
        <dbReference type="SAM" id="SignalP"/>
    </source>
</evidence>
<reference evidence="2" key="1">
    <citation type="submission" date="2014-09" db="EMBL/GenBank/DDBJ databases">
        <authorList>
            <person name="Magalhaes I.L.F."/>
            <person name="Oliveira U."/>
            <person name="Santos F.R."/>
            <person name="Vidigal T.H.D.A."/>
            <person name="Brescovit A.D."/>
            <person name="Santos A.J."/>
        </authorList>
    </citation>
    <scope>NUCLEOTIDE SEQUENCE</scope>
    <source>
        <tissue evidence="2">Shoot tissue taken approximately 20 cm above the soil surface</tissue>
    </source>
</reference>
<evidence type="ECO:0000313" key="2">
    <source>
        <dbReference type="EMBL" id="JAD64497.1"/>
    </source>
</evidence>
<organism evidence="2">
    <name type="scientific">Arundo donax</name>
    <name type="common">Giant reed</name>
    <name type="synonym">Donax arundinaceus</name>
    <dbReference type="NCBI Taxonomy" id="35708"/>
    <lineage>
        <taxon>Eukaryota</taxon>
        <taxon>Viridiplantae</taxon>
        <taxon>Streptophyta</taxon>
        <taxon>Embryophyta</taxon>
        <taxon>Tracheophyta</taxon>
        <taxon>Spermatophyta</taxon>
        <taxon>Magnoliopsida</taxon>
        <taxon>Liliopsida</taxon>
        <taxon>Poales</taxon>
        <taxon>Poaceae</taxon>
        <taxon>PACMAD clade</taxon>
        <taxon>Arundinoideae</taxon>
        <taxon>Arundineae</taxon>
        <taxon>Arundo</taxon>
    </lineage>
</organism>
<dbReference type="AlphaFoldDB" id="A0A0A9BZ08"/>
<sequence length="61" mass="6647">MSFLSFFLSLLPPNARAPSPPIDGAPTWAPATLPTTWPSSWPSRSLPCLHSPWPWCTQGQG</sequence>
<feature type="signal peptide" evidence="1">
    <location>
        <begin position="1"/>
        <end position="17"/>
    </location>
</feature>
<protein>
    <submittedName>
        <fullName evidence="2">Uncharacterized protein</fullName>
    </submittedName>
</protein>
<name>A0A0A9BZ08_ARUDO</name>
<proteinExistence type="predicted"/>
<keyword evidence="1" id="KW-0732">Signal</keyword>
<feature type="chain" id="PRO_5002045915" evidence="1">
    <location>
        <begin position="18"/>
        <end position="61"/>
    </location>
</feature>
<reference evidence="2" key="2">
    <citation type="journal article" date="2015" name="Data Brief">
        <title>Shoot transcriptome of the giant reed, Arundo donax.</title>
        <authorList>
            <person name="Barrero R.A."/>
            <person name="Guerrero F.D."/>
            <person name="Moolhuijzen P."/>
            <person name="Goolsby J.A."/>
            <person name="Tidwell J."/>
            <person name="Bellgard S.E."/>
            <person name="Bellgard M.I."/>
        </authorList>
    </citation>
    <scope>NUCLEOTIDE SEQUENCE</scope>
    <source>
        <tissue evidence="2">Shoot tissue taken approximately 20 cm above the soil surface</tissue>
    </source>
</reference>
<dbReference type="EMBL" id="GBRH01233398">
    <property type="protein sequence ID" value="JAD64497.1"/>
    <property type="molecule type" value="Transcribed_RNA"/>
</dbReference>
<accession>A0A0A9BZ08</accession>